<evidence type="ECO:0000313" key="16">
    <source>
        <dbReference type="Proteomes" id="UP000285503"/>
    </source>
</evidence>
<evidence type="ECO:0000313" key="7">
    <source>
        <dbReference type="EMBL" id="KAB6418740.1"/>
    </source>
</evidence>
<reference evidence="17" key="3">
    <citation type="journal article" date="2018" name="J. Anim. Genet.">
        <title>Acquired interbacterial defense systems protect against interspecies antagonism in the human gut microbiome.</title>
        <authorList>
            <person name="Ross B.D."/>
            <person name="Verster A.J."/>
            <person name="Radey M.C."/>
            <person name="Schmidtke D.T."/>
            <person name="Pope C.E."/>
            <person name="Hoffman L.R."/>
            <person name="Hajjar A."/>
            <person name="Peterson S.B."/>
            <person name="Borenstein E."/>
            <person name="Mougous J."/>
        </authorList>
    </citation>
    <scope>NUCLEOTIDE SEQUENCE [LARGE SCALE GENOMIC DNA]</scope>
    <source>
        <strain evidence="17">H204</strain>
    </source>
</reference>
<reference evidence="4" key="7">
    <citation type="submission" date="2019-09" db="EMBL/GenBank/DDBJ databases">
        <authorList>
            <person name="Ross B.D."/>
            <person name="Verster A.J."/>
            <person name="Radey M.C."/>
            <person name="Schmidtke D.T."/>
            <person name="Pope C.E."/>
            <person name="Hoffman L.R."/>
            <person name="Hajjar A.M."/>
            <person name="Peterson S.B."/>
            <person name="Borenstein E."/>
            <person name="Mougous J.D."/>
        </authorList>
    </citation>
    <scope>NUCLEOTIDE SEQUENCE</scope>
    <source>
        <strain evidence="4">H204</strain>
    </source>
</reference>
<dbReference type="EMBL" id="VYQC01000013">
    <property type="protein sequence ID" value="KAA9040448.1"/>
    <property type="molecule type" value="Genomic_DNA"/>
</dbReference>
<accession>A0A174KTK3</accession>
<evidence type="ECO:0000256" key="1">
    <source>
        <dbReference type="SAM" id="MobiDB-lite"/>
    </source>
</evidence>
<name>A0A174KTK3_9BACE</name>
<dbReference type="Proteomes" id="UP000183766">
    <property type="component" value="Unassembled WGS sequence"/>
</dbReference>
<evidence type="ECO:0000313" key="4">
    <source>
        <dbReference type="EMBL" id="KAA9040448.1"/>
    </source>
</evidence>
<reference evidence="3" key="8">
    <citation type="journal article" date="2021" name="PeerJ">
        <title>Extensive microbial diversity within the chicken gut microbiome revealed by metagenomics and culture.</title>
        <authorList>
            <person name="Gilroy R."/>
            <person name="Ravi A."/>
            <person name="Getino M."/>
            <person name="Pursley I."/>
            <person name="Horton D.L."/>
            <person name="Alikhan N.F."/>
            <person name="Baker D."/>
            <person name="Gharbi K."/>
            <person name="Hall N."/>
            <person name="Watson M."/>
            <person name="Adriaenssens E.M."/>
            <person name="Foster-Nyarko E."/>
            <person name="Jarju S."/>
            <person name="Secka A."/>
            <person name="Antonio M."/>
            <person name="Oren A."/>
            <person name="Chaudhuri R.R."/>
            <person name="La Ragione R."/>
            <person name="Hildebrand F."/>
            <person name="Pallen M.J."/>
        </authorList>
    </citation>
    <scope>NUCLEOTIDE SEQUENCE</scope>
    <source>
        <strain evidence="3">CHK154-13316</strain>
    </source>
</reference>
<dbReference type="Pfam" id="PF16128">
    <property type="entry name" value="DUF4840"/>
    <property type="match status" value="1"/>
</dbReference>
<dbReference type="GeneID" id="69480551"/>
<dbReference type="AlphaFoldDB" id="A0A174KTK3"/>
<evidence type="ECO:0000313" key="13">
    <source>
        <dbReference type="Proteomes" id="UP000183040"/>
    </source>
</evidence>
<keyword evidence="2" id="KW-0732">Signal</keyword>
<reference evidence="11 13" key="2">
    <citation type="submission" date="2016-10" db="EMBL/GenBank/DDBJ databases">
        <authorList>
            <person name="de Groot N.N."/>
        </authorList>
    </citation>
    <scope>NUCLEOTIDE SEQUENCE [LARGE SCALE GENOMIC DNA]</scope>
    <source>
        <strain evidence="12">NLAE-zl-C202</strain>
        <strain evidence="11 13">NLAE-zl-G339</strain>
    </source>
</reference>
<dbReference type="PROSITE" id="PS51257">
    <property type="entry name" value="PROKAR_LIPOPROTEIN"/>
    <property type="match status" value="1"/>
</dbReference>
<dbReference type="EMBL" id="QROO01000004">
    <property type="protein sequence ID" value="RHL40503.1"/>
    <property type="molecule type" value="Genomic_DNA"/>
</dbReference>
<gene>
    <name evidence="10" type="ORF">DW027_03700</name>
    <name evidence="9" type="ORF">DW075_16660</name>
    <name evidence="4" type="ORF">F6S82_20030</name>
    <name evidence="5" type="ORF">GA424_09520</name>
    <name evidence="7" type="ORF">GAZ26_22370</name>
    <name evidence="6" type="ORF">GAZ43_05795</name>
    <name evidence="3" type="ORF">K8V07_17895</name>
    <name evidence="8" type="ORF">LD004_00080</name>
    <name evidence="11" type="ORF">SAMN04487924_13440</name>
    <name evidence="12" type="ORF">SAMN05216250_12718</name>
</gene>
<feature type="chain" id="PRO_5014251804" evidence="2">
    <location>
        <begin position="34"/>
        <end position="217"/>
    </location>
</feature>
<dbReference type="EMBL" id="JAIWYE010000001">
    <property type="protein sequence ID" value="MCA4702019.1"/>
    <property type="molecule type" value="Genomic_DNA"/>
</dbReference>
<evidence type="ECO:0000313" key="8">
    <source>
        <dbReference type="EMBL" id="MCA4702019.1"/>
    </source>
</evidence>
<dbReference type="EMBL" id="WDCG01000033">
    <property type="protein sequence ID" value="KAB6418740.1"/>
    <property type="molecule type" value="Genomic_DNA"/>
</dbReference>
<reference evidence="15 16" key="4">
    <citation type="submission" date="2018-08" db="EMBL/GenBank/DDBJ databases">
        <title>A genome reference for cultivated species of the human gut microbiota.</title>
        <authorList>
            <person name="Zou Y."/>
            <person name="Xue W."/>
            <person name="Luo G."/>
        </authorList>
    </citation>
    <scope>NUCLEOTIDE SEQUENCE [LARGE SCALE GENOMIC DNA]</scope>
    <source>
        <strain evidence="10 15">AF38-2</strain>
        <strain evidence="9 16">AF46-11NS</strain>
    </source>
</reference>
<dbReference type="InterPro" id="IPR032293">
    <property type="entry name" value="DUF4840"/>
</dbReference>
<evidence type="ECO:0000313" key="14">
    <source>
        <dbReference type="Proteomes" id="UP000183766"/>
    </source>
</evidence>
<reference evidence="3" key="9">
    <citation type="submission" date="2021-09" db="EMBL/GenBank/DDBJ databases">
        <authorList>
            <person name="Gilroy R."/>
        </authorList>
    </citation>
    <scope>NUCLEOTIDE SEQUENCE</scope>
    <source>
        <strain evidence="3">CHK154-13316</strain>
    </source>
</reference>
<evidence type="ECO:0000313" key="15">
    <source>
        <dbReference type="Proteomes" id="UP000284495"/>
    </source>
</evidence>
<evidence type="ECO:0000313" key="11">
    <source>
        <dbReference type="EMBL" id="SEB12281.1"/>
    </source>
</evidence>
<evidence type="ECO:0000256" key="2">
    <source>
        <dbReference type="SAM" id="SignalP"/>
    </source>
</evidence>
<evidence type="ECO:0000313" key="3">
    <source>
        <dbReference type="EMBL" id="HJG13785.1"/>
    </source>
</evidence>
<reference evidence="14" key="1">
    <citation type="submission" date="2016-10" db="EMBL/GenBank/DDBJ databases">
        <authorList>
            <person name="Varghese N."/>
            <person name="Submissions S."/>
        </authorList>
    </citation>
    <scope>NUCLEOTIDE SEQUENCE [LARGE SCALE GENOMIC DNA]</scope>
    <source>
        <strain evidence="14">NLAE-zl-C202</strain>
    </source>
</reference>
<reference evidence="4" key="5">
    <citation type="journal article" date="2019" name="bioRxiv">
        <title>Acquired interbacterial defense systems protect against interspecies antagonism in the human gut microbiome.</title>
        <authorList>
            <person name="Ross B.D."/>
            <person name="Verster A.J."/>
            <person name="Radey M.C."/>
            <person name="Schmidtke D.T."/>
            <person name="Pope C.E."/>
            <person name="Hoffman L.R."/>
            <person name="Hajjar A.M."/>
            <person name="Peterson S.B."/>
            <person name="Borenstein E."/>
            <person name="Mougous J.D."/>
        </authorList>
    </citation>
    <scope>NUCLEOTIDE SEQUENCE</scope>
    <source>
        <strain evidence="4">H204</strain>
    </source>
</reference>
<evidence type="ECO:0000313" key="9">
    <source>
        <dbReference type="EMBL" id="RHK23336.1"/>
    </source>
</evidence>
<evidence type="ECO:0000313" key="17">
    <source>
        <dbReference type="Proteomes" id="UP000327007"/>
    </source>
</evidence>
<evidence type="ECO:0000313" key="20">
    <source>
        <dbReference type="Proteomes" id="UP000487596"/>
    </source>
</evidence>
<dbReference type="RefSeq" id="WP_008022954.1">
    <property type="nucleotide sequence ID" value="NZ_CABKPA010000035.1"/>
</dbReference>
<evidence type="ECO:0000313" key="19">
    <source>
        <dbReference type="Proteomes" id="UP000471447"/>
    </source>
</evidence>
<dbReference type="Proteomes" id="UP001198461">
    <property type="component" value="Unassembled WGS sequence"/>
</dbReference>
<feature type="region of interest" description="Disordered" evidence="1">
    <location>
        <begin position="54"/>
        <end position="78"/>
    </location>
</feature>
<dbReference type="EMBL" id="FNRP01000034">
    <property type="protein sequence ID" value="SEB12281.1"/>
    <property type="molecule type" value="Genomic_DNA"/>
</dbReference>
<reference evidence="18 19" key="6">
    <citation type="journal article" date="2019" name="Nat. Med.">
        <title>A library of human gut bacterial isolates paired with longitudinal multiomics data enables mechanistic microbiome research.</title>
        <authorList>
            <person name="Poyet M."/>
            <person name="Groussin M."/>
            <person name="Gibbons S.M."/>
            <person name="Avila-Pacheco J."/>
            <person name="Jiang X."/>
            <person name="Kearney S.M."/>
            <person name="Perrotta A.R."/>
            <person name="Berdy B."/>
            <person name="Zhao S."/>
            <person name="Lieberman T.D."/>
            <person name="Swanson P.K."/>
            <person name="Smith M."/>
            <person name="Roesemann S."/>
            <person name="Alexander J.E."/>
            <person name="Rich S.A."/>
            <person name="Livny J."/>
            <person name="Vlamakis H."/>
            <person name="Clish C."/>
            <person name="Bullock K."/>
            <person name="Deik A."/>
            <person name="Scott J."/>
            <person name="Pierce K.A."/>
            <person name="Xavier R.J."/>
            <person name="Alm E.J."/>
        </authorList>
    </citation>
    <scope>NUCLEOTIDE SEQUENCE [LARGE SCALE GENOMIC DNA]</scope>
    <source>
        <strain evidence="6 18">BIOML-A16</strain>
        <strain evidence="5 20">BIOML-A62</strain>
        <strain evidence="7 19">BIOML-A7</strain>
    </source>
</reference>
<proteinExistence type="predicted"/>
<dbReference type="EMBL" id="WDCP01000007">
    <property type="protein sequence ID" value="KAB6340829.1"/>
    <property type="molecule type" value="Genomic_DNA"/>
</dbReference>
<dbReference type="Proteomes" id="UP000471447">
    <property type="component" value="Unassembled WGS sequence"/>
</dbReference>
<dbReference type="EMBL" id="DYVL01000196">
    <property type="protein sequence ID" value="HJG13785.1"/>
    <property type="molecule type" value="Genomic_DNA"/>
</dbReference>
<evidence type="ECO:0000313" key="10">
    <source>
        <dbReference type="EMBL" id="RHL40503.1"/>
    </source>
</evidence>
<sequence>MKTLTKMKKVCCFNRFVLLAMTLSMVTSFTACSSDDDSDIPVYSLKDVDGNYSGTMLTESTPVSPQANAEEGEEPAGAEVTAEVKDNQIMIKKLPVDDLIKSIVGEENAGAIIENLGDINYNIPYTPTFDEGKSNILLQLKPEPLEIKYTEPIQVQEEGQEPAENLITVTIEAEKNGVYAYDGKKLAFVIKATGVKVGDVNFPNFPVTTFTFSMVKK</sequence>
<dbReference type="Proteomes" id="UP000438288">
    <property type="component" value="Unassembled WGS sequence"/>
</dbReference>
<feature type="signal peptide" evidence="2">
    <location>
        <begin position="1"/>
        <end position="33"/>
    </location>
</feature>
<dbReference type="EMBL" id="FOUM01000027">
    <property type="protein sequence ID" value="SFN25231.1"/>
    <property type="molecule type" value="Genomic_DNA"/>
</dbReference>
<dbReference type="Proteomes" id="UP000183040">
    <property type="component" value="Unassembled WGS sequence"/>
</dbReference>
<evidence type="ECO:0000313" key="12">
    <source>
        <dbReference type="EMBL" id="SFN25231.1"/>
    </source>
</evidence>
<dbReference type="Proteomes" id="UP000327007">
    <property type="component" value="Unassembled WGS sequence"/>
</dbReference>
<feature type="compositionally biased region" description="Polar residues" evidence="1">
    <location>
        <begin position="54"/>
        <end position="66"/>
    </location>
</feature>
<dbReference type="Proteomes" id="UP000285503">
    <property type="component" value="Unassembled WGS sequence"/>
</dbReference>
<protein>
    <submittedName>
        <fullName evidence="10">DUF4840 domain-containing protein</fullName>
    </submittedName>
</protein>
<dbReference type="Proteomes" id="UP000487596">
    <property type="component" value="Unassembled WGS sequence"/>
</dbReference>
<dbReference type="Proteomes" id="UP000284495">
    <property type="component" value="Unassembled WGS sequence"/>
</dbReference>
<dbReference type="Proteomes" id="UP000747074">
    <property type="component" value="Unassembled WGS sequence"/>
</dbReference>
<dbReference type="EMBL" id="QRNE01000102">
    <property type="protein sequence ID" value="RHK23336.1"/>
    <property type="molecule type" value="Genomic_DNA"/>
</dbReference>
<organism evidence="10 15">
    <name type="scientific">Bacteroides xylanisolvens</name>
    <dbReference type="NCBI Taxonomy" id="371601"/>
    <lineage>
        <taxon>Bacteria</taxon>
        <taxon>Pseudomonadati</taxon>
        <taxon>Bacteroidota</taxon>
        <taxon>Bacteroidia</taxon>
        <taxon>Bacteroidales</taxon>
        <taxon>Bacteroidaceae</taxon>
        <taxon>Bacteroides</taxon>
    </lineage>
</organism>
<dbReference type="EMBL" id="WDEH01000012">
    <property type="protein sequence ID" value="KAB6139325.1"/>
    <property type="molecule type" value="Genomic_DNA"/>
</dbReference>
<evidence type="ECO:0000313" key="5">
    <source>
        <dbReference type="EMBL" id="KAB6139325.1"/>
    </source>
</evidence>
<reference evidence="8" key="10">
    <citation type="submission" date="2023-08" db="EMBL/GenBank/DDBJ databases">
        <title>Mucin Metabolism Genes Underlie the Key Renovations of Bacteroides xylanisolvens Genomes in Captive Great Apes.</title>
        <authorList>
            <person name="Nishida A.H."/>
        </authorList>
    </citation>
    <scope>NUCLEOTIDE SEQUENCE</scope>
    <source>
        <strain evidence="8">P13.H9</strain>
    </source>
</reference>
<evidence type="ECO:0000313" key="18">
    <source>
        <dbReference type="Proteomes" id="UP000438288"/>
    </source>
</evidence>
<evidence type="ECO:0000313" key="6">
    <source>
        <dbReference type="EMBL" id="KAB6340829.1"/>
    </source>
</evidence>